<dbReference type="GO" id="GO:0016746">
    <property type="term" value="F:acyltransferase activity"/>
    <property type="evidence" value="ECO:0007669"/>
    <property type="project" value="UniProtKB-KW"/>
</dbReference>
<reference evidence="9 10" key="1">
    <citation type="submission" date="2021-01" db="EMBL/GenBank/DDBJ databases">
        <title>Genomic Encyclopedia of Type Strains, Phase IV (KMG-IV): sequencing the most valuable type-strain genomes for metagenomic binning, comparative biology and taxonomic classification.</title>
        <authorList>
            <person name="Goeker M."/>
        </authorList>
    </citation>
    <scope>NUCLEOTIDE SEQUENCE [LARGE SCALE GENOMIC DNA]</scope>
    <source>
        <strain evidence="9 10">DSM 104297</strain>
    </source>
</reference>
<evidence type="ECO:0000256" key="6">
    <source>
        <dbReference type="ARBA" id="ARBA00023136"/>
    </source>
</evidence>
<organism evidence="9 10">
    <name type="scientific">Priestia iocasae</name>
    <dbReference type="NCBI Taxonomy" id="2291674"/>
    <lineage>
        <taxon>Bacteria</taxon>
        <taxon>Bacillati</taxon>
        <taxon>Bacillota</taxon>
        <taxon>Bacilli</taxon>
        <taxon>Bacillales</taxon>
        <taxon>Bacillaceae</taxon>
        <taxon>Priestia</taxon>
    </lineage>
</organism>
<comment type="caution">
    <text evidence="9">The sequence shown here is derived from an EMBL/GenBank/DDBJ whole genome shotgun (WGS) entry which is preliminary data.</text>
</comment>
<feature type="transmembrane region" description="Helical" evidence="7">
    <location>
        <begin position="250"/>
        <end position="267"/>
    </location>
</feature>
<evidence type="ECO:0000313" key="10">
    <source>
        <dbReference type="Proteomes" id="UP000809829"/>
    </source>
</evidence>
<feature type="transmembrane region" description="Helical" evidence="7">
    <location>
        <begin position="314"/>
        <end position="336"/>
    </location>
</feature>
<feature type="domain" description="Acyltransferase 3" evidence="8">
    <location>
        <begin position="8"/>
        <end position="330"/>
    </location>
</feature>
<evidence type="ECO:0000259" key="8">
    <source>
        <dbReference type="Pfam" id="PF01757"/>
    </source>
</evidence>
<evidence type="ECO:0000256" key="2">
    <source>
        <dbReference type="ARBA" id="ARBA00007400"/>
    </source>
</evidence>
<name>A0ABS2QS34_9BACI</name>
<gene>
    <name evidence="9" type="ORF">JOC83_001088</name>
</gene>
<feature type="transmembrane region" description="Helical" evidence="7">
    <location>
        <begin position="46"/>
        <end position="69"/>
    </location>
</feature>
<dbReference type="Proteomes" id="UP000809829">
    <property type="component" value="Unassembled WGS sequence"/>
</dbReference>
<keyword evidence="10" id="KW-1185">Reference proteome</keyword>
<evidence type="ECO:0000256" key="4">
    <source>
        <dbReference type="ARBA" id="ARBA00022692"/>
    </source>
</evidence>
<keyword evidence="9" id="KW-0012">Acyltransferase</keyword>
<dbReference type="RefSeq" id="WP_205184964.1">
    <property type="nucleotide sequence ID" value="NZ_JAFBFC010000002.1"/>
</dbReference>
<evidence type="ECO:0000256" key="3">
    <source>
        <dbReference type="ARBA" id="ARBA00022475"/>
    </source>
</evidence>
<keyword evidence="3" id="KW-1003">Cell membrane</keyword>
<feature type="transmembrane region" description="Helical" evidence="7">
    <location>
        <begin position="151"/>
        <end position="169"/>
    </location>
</feature>
<feature type="transmembrane region" description="Helical" evidence="7">
    <location>
        <begin position="9"/>
        <end position="34"/>
    </location>
</feature>
<evidence type="ECO:0000256" key="1">
    <source>
        <dbReference type="ARBA" id="ARBA00004651"/>
    </source>
</evidence>
<feature type="transmembrane region" description="Helical" evidence="7">
    <location>
        <begin position="189"/>
        <end position="205"/>
    </location>
</feature>
<evidence type="ECO:0000313" key="9">
    <source>
        <dbReference type="EMBL" id="MBM7702254.1"/>
    </source>
</evidence>
<feature type="transmembrane region" description="Helical" evidence="7">
    <location>
        <begin position="276"/>
        <end position="294"/>
    </location>
</feature>
<keyword evidence="9" id="KW-0808">Transferase</keyword>
<dbReference type="PANTHER" id="PTHR40074">
    <property type="entry name" value="O-ACETYLTRANSFERASE WECH"/>
    <property type="match status" value="1"/>
</dbReference>
<dbReference type="Pfam" id="PF01757">
    <property type="entry name" value="Acyl_transf_3"/>
    <property type="match status" value="1"/>
</dbReference>
<feature type="transmembrane region" description="Helical" evidence="7">
    <location>
        <begin position="122"/>
        <end position="139"/>
    </location>
</feature>
<dbReference type="InterPro" id="IPR002656">
    <property type="entry name" value="Acyl_transf_3_dom"/>
</dbReference>
<protein>
    <submittedName>
        <fullName evidence="9">Membrane-bound acyltransferase YfiQ involved in biofilm formation</fullName>
    </submittedName>
</protein>
<evidence type="ECO:0000256" key="7">
    <source>
        <dbReference type="SAM" id="Phobius"/>
    </source>
</evidence>
<keyword evidence="5 7" id="KW-1133">Transmembrane helix</keyword>
<feature type="transmembrane region" description="Helical" evidence="7">
    <location>
        <begin position="217"/>
        <end position="238"/>
    </location>
</feature>
<comment type="similarity">
    <text evidence="2">Belongs to the acyltransferase 3 family.</text>
</comment>
<evidence type="ECO:0000256" key="5">
    <source>
        <dbReference type="ARBA" id="ARBA00022989"/>
    </source>
</evidence>
<dbReference type="PANTHER" id="PTHR40074:SF2">
    <property type="entry name" value="O-ACETYLTRANSFERASE WECH"/>
    <property type="match status" value="1"/>
</dbReference>
<dbReference type="EMBL" id="JAFBFC010000002">
    <property type="protein sequence ID" value="MBM7702254.1"/>
    <property type="molecule type" value="Genomic_DNA"/>
</dbReference>
<accession>A0ABS2QS34</accession>
<proteinExistence type="inferred from homology"/>
<keyword evidence="4 7" id="KW-0812">Transmembrane</keyword>
<comment type="subcellular location">
    <subcellularLocation>
        <location evidence="1">Cell membrane</location>
        <topology evidence="1">Multi-pass membrane protein</topology>
    </subcellularLocation>
</comment>
<feature type="transmembrane region" description="Helical" evidence="7">
    <location>
        <begin position="81"/>
        <end position="99"/>
    </location>
</feature>
<keyword evidence="6 7" id="KW-0472">Membrane</keyword>
<sequence>MKKQISEIFWLRSVACMTIVFIHALTLVIVSYYSQDETAYKVLRTLQLLLMYGTPMFVFISEFLLSYSYKETVPKGFFKKRFQFIFLPYVIMGLFYGAYTQRKNGVDEIWDQMVLNVVQGQYHGYFVLIIFQFYVLHILYQKLHRFIPMKVALIASLFINVAYLSVINFVDGPTLYDVTPYVWNIQSRLPFLGWIFYFTVGFYAGRHYNEFKQFVVTNIRMMVAVFLLSVGTIVAFYWTETLTIINSKRVDVMFLTLFVIFILFYLATKMKRVPKLFMKVSQYSFGIYLLHPFFQSEVMKWIKATPEINGPVVTTLILLGTGIVFSMIMTHLLNYLKVGKYIIGKVNVRKNRSATTERSQAA</sequence>